<dbReference type="GO" id="GO:0017134">
    <property type="term" value="F:fibroblast growth factor binding"/>
    <property type="evidence" value="ECO:0007669"/>
    <property type="project" value="TreeGrafter"/>
</dbReference>
<proteinExistence type="predicted"/>
<evidence type="ECO:0000256" key="7">
    <source>
        <dbReference type="ARBA" id="ARBA00023180"/>
    </source>
</evidence>
<evidence type="ECO:0000313" key="11">
    <source>
        <dbReference type="Proteomes" id="UP000887540"/>
    </source>
</evidence>
<keyword evidence="6" id="KW-0472">Membrane</keyword>
<dbReference type="InterPro" id="IPR001893">
    <property type="entry name" value="Cys-rich_GLG1_repeat"/>
</dbReference>
<keyword evidence="7" id="KW-0325">Glycoprotein</keyword>
<evidence type="ECO:0000256" key="10">
    <source>
        <dbReference type="SAM" id="SignalP"/>
    </source>
</evidence>
<feature type="repeat" description="Cys-rich GLG1" evidence="8">
    <location>
        <begin position="890"/>
        <end position="948"/>
    </location>
</feature>
<dbReference type="PANTHER" id="PTHR11884:SF1">
    <property type="entry name" value="GOLGI APPARATUS PROTEIN 1"/>
    <property type="match status" value="1"/>
</dbReference>
<accession>A0A914E0Q4</accession>
<dbReference type="InterPro" id="IPR017873">
    <property type="entry name" value="Cys-rich_GLG1_repeat_euk"/>
</dbReference>
<evidence type="ECO:0000256" key="1">
    <source>
        <dbReference type="ARBA" id="ARBA00004479"/>
    </source>
</evidence>
<dbReference type="GO" id="GO:0000139">
    <property type="term" value="C:Golgi membrane"/>
    <property type="evidence" value="ECO:0007669"/>
    <property type="project" value="InterPro"/>
</dbReference>
<dbReference type="PANTHER" id="PTHR11884">
    <property type="entry name" value="SELECTIN LIGAND RELATED"/>
    <property type="match status" value="1"/>
</dbReference>
<dbReference type="PROSITE" id="PS51289">
    <property type="entry name" value="GLG1_C_RICH"/>
    <property type="match status" value="7"/>
</dbReference>
<feature type="repeat" description="Cys-rich GLG1" evidence="8">
    <location>
        <begin position="556"/>
        <end position="628"/>
    </location>
</feature>
<comment type="subcellular location">
    <subcellularLocation>
        <location evidence="1">Membrane</location>
        <topology evidence="1">Single-pass type I membrane protein</topology>
    </subcellularLocation>
</comment>
<feature type="compositionally biased region" description="Low complexity" evidence="9">
    <location>
        <begin position="28"/>
        <end position="83"/>
    </location>
</feature>
<keyword evidence="2" id="KW-0812">Transmembrane</keyword>
<reference evidence="12" key="1">
    <citation type="submission" date="2022-11" db="UniProtKB">
        <authorList>
            <consortium name="WormBaseParasite"/>
        </authorList>
    </citation>
    <scope>IDENTIFICATION</scope>
</reference>
<dbReference type="Proteomes" id="UP000887540">
    <property type="component" value="Unplaced"/>
</dbReference>
<evidence type="ECO:0000256" key="9">
    <source>
        <dbReference type="SAM" id="MobiDB-lite"/>
    </source>
</evidence>
<evidence type="ECO:0000256" key="5">
    <source>
        <dbReference type="ARBA" id="ARBA00022989"/>
    </source>
</evidence>
<evidence type="ECO:0000256" key="8">
    <source>
        <dbReference type="PROSITE-ProRule" id="PRU00622"/>
    </source>
</evidence>
<keyword evidence="5" id="KW-1133">Transmembrane helix</keyword>
<feature type="signal peptide" evidence="10">
    <location>
        <begin position="1"/>
        <end position="15"/>
    </location>
</feature>
<evidence type="ECO:0000256" key="4">
    <source>
        <dbReference type="ARBA" id="ARBA00022737"/>
    </source>
</evidence>
<feature type="repeat" description="Cys-rich GLG1" evidence="8">
    <location>
        <begin position="1023"/>
        <end position="1087"/>
    </location>
</feature>
<feature type="repeat" description="Cys-rich GLG1" evidence="8">
    <location>
        <begin position="1088"/>
        <end position="1148"/>
    </location>
</feature>
<evidence type="ECO:0000313" key="12">
    <source>
        <dbReference type="WBParaSite" id="ACRNAN_scaffold5143.g11194.t1"/>
    </source>
</evidence>
<feature type="repeat" description="Cys-rich GLG1" evidence="8">
    <location>
        <begin position="428"/>
        <end position="490"/>
    </location>
</feature>
<dbReference type="AlphaFoldDB" id="A0A914E0Q4"/>
<feature type="chain" id="PRO_5037869907" evidence="10">
    <location>
        <begin position="16"/>
        <end position="1171"/>
    </location>
</feature>
<keyword evidence="11" id="KW-1185">Reference proteome</keyword>
<feature type="repeat" description="Cys-rich GLG1" evidence="8">
    <location>
        <begin position="692"/>
        <end position="755"/>
    </location>
</feature>
<evidence type="ECO:0000256" key="3">
    <source>
        <dbReference type="ARBA" id="ARBA00022729"/>
    </source>
</evidence>
<evidence type="ECO:0000256" key="2">
    <source>
        <dbReference type="ARBA" id="ARBA00022692"/>
    </source>
</evidence>
<organism evidence="11 12">
    <name type="scientific">Acrobeloides nanus</name>
    <dbReference type="NCBI Taxonomy" id="290746"/>
    <lineage>
        <taxon>Eukaryota</taxon>
        <taxon>Metazoa</taxon>
        <taxon>Ecdysozoa</taxon>
        <taxon>Nematoda</taxon>
        <taxon>Chromadorea</taxon>
        <taxon>Rhabditida</taxon>
        <taxon>Tylenchina</taxon>
        <taxon>Cephalobomorpha</taxon>
        <taxon>Cephaloboidea</taxon>
        <taxon>Cephalobidae</taxon>
        <taxon>Acrobeloides</taxon>
    </lineage>
</organism>
<sequence length="1171" mass="134643">MKLCYIFIIIELVVAQQQQQPVQSQQGAPVAGQQALPNQNQQQQFQQQQPQQFQQQQQPVQGQQQQQQQQPVQGQQQQQQQAQDPNSLKNNPACQEHIQHYCKTQMQQAQGKLSDMDVLECLQDAFDSEKAELNNDCQQAIWDFKVEVTNDARFRDAVQKFCASDIQSNAELHKCTEDKRDGYALSCILDHGSQLDKQSKCYQFLSRVERMVFSDFRLIGPFVEHCGDVVKALGCATLTKPSAHQGAKFQHSQGSALECLIGKMVNVPQDKQEVVSKITPECRQQVMRIAELQADDYHLDRPLFLACRAEREKFCSQVAAGQGKIFQCLMEHRNDPTMDPKCAEILSERAGLMGQNAKLAHPLMKGCETEMNFYKCIPQPGFEKSMDFHMSWVLLCLENGLHAYNQQQHELAQQQQNANQQQRQYLPAFSAGCQHEMMTHRGMMVQEFRMSPELVMGCAQEIDKFCSPHGDIEKEGRTIHCLMEHAKARDPQKVIGPQCMTALQTLMKVADIGSNYKVDKVLYASCKPLIEGKCKMDAVSETQTLTCLMKNVDEAEMTDECEQRLIEVQYFMARDWTLDPQLYEACHQEAVTRCHAFDNWHTQDNKDTKVDPGPQVLACLYRAGYDEETPLSQECAKNVHRVMRTRAIRVNLLPDIEESCRDALSEYCSHDVKPMGEMNCLQERFEKKEFKERHPKCYDQIFEFTKMQSKDTRLNSLLTRACKPVISKYCSQFQNEEIDHGDVMQCLSQNKDAPEMLPKCMSYIHHFELISMRDYHFSYRFTEACQKDIKTYCKDDVQNKGAIIRCLSNIVFEHRVLGENKDLSKPCKKQLRVAYLQQEKVDFDDKEHMADADPILMQKCDSELQKFQCLTDKTKSFEEVIECLRQNLEDLGPECKSMIFTREKVEAIDNTFDDELQTVCKDDIPRFCREAKGENVLQCLSNSRVIRILSKPCFRIVQTRMRERAHDIRLRPGLLEACKSDAEKYCPDDYNKINSPKYAQTQLGGAIVNCLREKFAKFSHQVHLSPQCKHEISQVILESEFDIQLDPMLFKACKSTIDKHCPNTIIKEGGKFNTVLECLKADFYSNLINDKECAQQLARRTQESLVDIHLDPGLHEACSVDIQRLCRDTPPGQSRIIMCLTDAMQASTGQMSQGCRTKLTERQKLWTMAHQ</sequence>
<evidence type="ECO:0000256" key="6">
    <source>
        <dbReference type="ARBA" id="ARBA00023136"/>
    </source>
</evidence>
<dbReference type="Pfam" id="PF00839">
    <property type="entry name" value="Cys_rich_FGFR"/>
    <property type="match status" value="14"/>
</dbReference>
<keyword evidence="3 10" id="KW-0732">Signal</keyword>
<dbReference type="WBParaSite" id="ACRNAN_scaffold5143.g11194.t1">
    <property type="protein sequence ID" value="ACRNAN_scaffold5143.g11194.t1"/>
    <property type="gene ID" value="ACRNAN_scaffold5143.g11194"/>
</dbReference>
<feature type="region of interest" description="Disordered" evidence="9">
    <location>
        <begin position="28"/>
        <end position="90"/>
    </location>
</feature>
<protein>
    <submittedName>
        <fullName evidence="12">Golgi apparatus protein 1</fullName>
    </submittedName>
</protein>
<dbReference type="InterPro" id="IPR039728">
    <property type="entry name" value="GLG1"/>
</dbReference>
<feature type="repeat" description="Cys-rich GLG1" evidence="8">
    <location>
        <begin position="277"/>
        <end position="337"/>
    </location>
</feature>
<keyword evidence="4" id="KW-0677">Repeat</keyword>
<name>A0A914E0Q4_9BILA</name>